<evidence type="ECO:0000256" key="5">
    <source>
        <dbReference type="ARBA" id="ARBA00023004"/>
    </source>
</evidence>
<protein>
    <recommendedName>
        <fullName evidence="7">Fe2OG dioxygenase domain-containing protein</fullName>
    </recommendedName>
</protein>
<keyword evidence="6" id="KW-0732">Signal</keyword>
<dbReference type="InterPro" id="IPR006620">
    <property type="entry name" value="Pro_4_hyd_alph"/>
</dbReference>
<sequence length="312" mass="34131">MGHSRLAGACFASVLAAILGWARLQQDDNEDKRLLAIELEVANGWKVDKEALPAGLSASDRSRFALTPDKSYRKVHIDLERWQGVVAGGEAWAGHSAALSPWAVWTTSRLLDVSECDAWMERAEHLNLETGDFVFAGGGDWGLKRLHTGGRRLSSTRMVEDTEFAALMNERIREQVPTELLGGREYVGVGHSFLVSRYHAGEYFAPHFDGRGSGGVYSHATNASAEFTVVLYLSDDFAGGATHYISGQGSEVAQSVALRPPRGYAAVHRQGTVLHSGGAVLKGTKYIMQFFLYYKSPSEPETRALTNLRWGA</sequence>
<accession>A0A7S0Q4B7</accession>
<feature type="signal peptide" evidence="6">
    <location>
        <begin position="1"/>
        <end position="24"/>
    </location>
</feature>
<dbReference type="InterPro" id="IPR005123">
    <property type="entry name" value="Oxoglu/Fe-dep_dioxygenase_dom"/>
</dbReference>
<feature type="chain" id="PRO_5030974978" description="Fe2OG dioxygenase domain-containing protein" evidence="6">
    <location>
        <begin position="25"/>
        <end position="312"/>
    </location>
</feature>
<evidence type="ECO:0000313" key="8">
    <source>
        <dbReference type="EMBL" id="CAD8608755.1"/>
    </source>
</evidence>
<dbReference type="PANTHER" id="PTHR10869">
    <property type="entry name" value="PROLYL 4-HYDROXYLASE ALPHA SUBUNIT"/>
    <property type="match status" value="1"/>
</dbReference>
<dbReference type="Pfam" id="PF13640">
    <property type="entry name" value="2OG-FeII_Oxy_3"/>
    <property type="match status" value="1"/>
</dbReference>
<dbReference type="PROSITE" id="PS51471">
    <property type="entry name" value="FE2OG_OXY"/>
    <property type="match status" value="1"/>
</dbReference>
<name>A0A7S0Q4B7_9EUKA</name>
<reference evidence="8" key="1">
    <citation type="submission" date="2021-01" db="EMBL/GenBank/DDBJ databases">
        <authorList>
            <person name="Corre E."/>
            <person name="Pelletier E."/>
            <person name="Niang G."/>
            <person name="Scheremetjew M."/>
            <person name="Finn R."/>
            <person name="Kale V."/>
            <person name="Holt S."/>
            <person name="Cochrane G."/>
            <person name="Meng A."/>
            <person name="Brown T."/>
            <person name="Cohen L."/>
        </authorList>
    </citation>
    <scope>NUCLEOTIDE SEQUENCE</scope>
    <source>
        <strain evidence="8">PLY182g</strain>
    </source>
</reference>
<dbReference type="EMBL" id="HBEY01025663">
    <property type="protein sequence ID" value="CAD8608755.1"/>
    <property type="molecule type" value="Transcribed_RNA"/>
</dbReference>
<gene>
    <name evidence="8" type="ORF">CPEL01642_LOCUS12133</name>
</gene>
<proteinExistence type="predicted"/>
<feature type="domain" description="Fe2OG dioxygenase" evidence="7">
    <location>
        <begin position="189"/>
        <end position="294"/>
    </location>
</feature>
<keyword evidence="2" id="KW-0479">Metal-binding</keyword>
<dbReference type="Gene3D" id="2.60.120.620">
    <property type="entry name" value="q2cbj1_9rhob like domain"/>
    <property type="match status" value="1"/>
</dbReference>
<evidence type="ECO:0000256" key="6">
    <source>
        <dbReference type="SAM" id="SignalP"/>
    </source>
</evidence>
<dbReference type="AlphaFoldDB" id="A0A7S0Q4B7"/>
<dbReference type="GO" id="GO:0005506">
    <property type="term" value="F:iron ion binding"/>
    <property type="evidence" value="ECO:0007669"/>
    <property type="project" value="InterPro"/>
</dbReference>
<evidence type="ECO:0000256" key="4">
    <source>
        <dbReference type="ARBA" id="ARBA00023002"/>
    </source>
</evidence>
<evidence type="ECO:0000259" key="7">
    <source>
        <dbReference type="PROSITE" id="PS51471"/>
    </source>
</evidence>
<organism evidence="8">
    <name type="scientific">Coccolithus braarudii</name>
    <dbReference type="NCBI Taxonomy" id="221442"/>
    <lineage>
        <taxon>Eukaryota</taxon>
        <taxon>Haptista</taxon>
        <taxon>Haptophyta</taxon>
        <taxon>Prymnesiophyceae</taxon>
        <taxon>Coccolithales</taxon>
        <taxon>Coccolithaceae</taxon>
        <taxon>Coccolithus</taxon>
    </lineage>
</organism>
<dbReference type="GO" id="GO:0031418">
    <property type="term" value="F:L-ascorbic acid binding"/>
    <property type="evidence" value="ECO:0007669"/>
    <property type="project" value="InterPro"/>
</dbReference>
<comment type="cofactor">
    <cofactor evidence="1">
        <name>L-ascorbate</name>
        <dbReference type="ChEBI" id="CHEBI:38290"/>
    </cofactor>
</comment>
<evidence type="ECO:0000256" key="2">
    <source>
        <dbReference type="ARBA" id="ARBA00022723"/>
    </source>
</evidence>
<dbReference type="InterPro" id="IPR044862">
    <property type="entry name" value="Pro_4_hyd_alph_FE2OG_OXY"/>
</dbReference>
<dbReference type="GO" id="GO:0005783">
    <property type="term" value="C:endoplasmic reticulum"/>
    <property type="evidence" value="ECO:0007669"/>
    <property type="project" value="TreeGrafter"/>
</dbReference>
<dbReference type="GO" id="GO:0004656">
    <property type="term" value="F:procollagen-proline 4-dioxygenase activity"/>
    <property type="evidence" value="ECO:0007669"/>
    <property type="project" value="TreeGrafter"/>
</dbReference>
<dbReference type="PANTHER" id="PTHR10869:SF236">
    <property type="entry name" value="PROLYL 4-HYDROXYLASE ALPHA SUBUNIT DOMAIN-CONTAINING PROTEIN"/>
    <property type="match status" value="1"/>
</dbReference>
<dbReference type="SMART" id="SM00702">
    <property type="entry name" value="P4Hc"/>
    <property type="match status" value="1"/>
</dbReference>
<evidence type="ECO:0000256" key="3">
    <source>
        <dbReference type="ARBA" id="ARBA00022964"/>
    </source>
</evidence>
<evidence type="ECO:0000256" key="1">
    <source>
        <dbReference type="ARBA" id="ARBA00001961"/>
    </source>
</evidence>
<keyword evidence="4" id="KW-0560">Oxidoreductase</keyword>
<keyword evidence="3" id="KW-0223">Dioxygenase</keyword>
<keyword evidence="5" id="KW-0408">Iron</keyword>
<dbReference type="InterPro" id="IPR045054">
    <property type="entry name" value="P4HA-like"/>
</dbReference>